<dbReference type="Pfam" id="PF13517">
    <property type="entry name" value="FG-GAP_3"/>
    <property type="match status" value="2"/>
</dbReference>
<name>A0A4R6XJN3_9GAMM</name>
<sequence>MRYSGSFVKRLSIVLTVAGLMLGSSVSLATRNIAVNLVGDKSIDLISILSTNQIEISEADGLGGFNPPQVVALNVNPILVKSDDINSDGLRDLIMIDTNGDVSISINDQINGFQTATQLAVGLQNLELVKFLDVGDMNNDGLVDIIVSIDGVLNGRVTILFGDGLGGFSIGQTLEIPSMLVTATSLNLADINHDNSLDVSVKDIAGTVHMILSDGVGGYNLPQALVGTLPLGGIYFFDYNNDQIPDLIALDQTLGLLTLRLGVGDGSFLSGLTVSVGLSPVDVAAFDINYDGNKDVVVVNSGDSSLNVLLGDGLGGLVDLVGSALDDLIGTVPGLTLPVAIVSFDINLDCRKDVALWDEITEQYTVVENQTGAEPADLIYCSQFAFE</sequence>
<comment type="caution">
    <text evidence="2">The sequence shown here is derived from an EMBL/GenBank/DDBJ whole genome shotgun (WGS) entry which is preliminary data.</text>
</comment>
<dbReference type="Gene3D" id="2.130.10.130">
    <property type="entry name" value="Integrin alpha, N-terminal"/>
    <property type="match status" value="1"/>
</dbReference>
<dbReference type="RefSeq" id="WP_099018791.1">
    <property type="nucleotide sequence ID" value="NZ_NIHB01000002.1"/>
</dbReference>
<evidence type="ECO:0000256" key="1">
    <source>
        <dbReference type="ARBA" id="ARBA00022729"/>
    </source>
</evidence>
<dbReference type="InterPro" id="IPR028994">
    <property type="entry name" value="Integrin_alpha_N"/>
</dbReference>
<evidence type="ECO:0000313" key="3">
    <source>
        <dbReference type="Proteomes" id="UP000295724"/>
    </source>
</evidence>
<organism evidence="2 3">
    <name type="scientific">Marinicella litoralis</name>
    <dbReference type="NCBI Taxonomy" id="644220"/>
    <lineage>
        <taxon>Bacteria</taxon>
        <taxon>Pseudomonadati</taxon>
        <taxon>Pseudomonadota</taxon>
        <taxon>Gammaproteobacteria</taxon>
        <taxon>Lysobacterales</taxon>
        <taxon>Marinicellaceae</taxon>
        <taxon>Marinicella</taxon>
    </lineage>
</organism>
<protein>
    <submittedName>
        <fullName evidence="2">VCBS repeat protein</fullName>
    </submittedName>
</protein>
<reference evidence="2 3" key="1">
    <citation type="submission" date="2019-03" db="EMBL/GenBank/DDBJ databases">
        <title>Genomic Encyclopedia of Type Strains, Phase IV (KMG-IV): sequencing the most valuable type-strain genomes for metagenomic binning, comparative biology and taxonomic classification.</title>
        <authorList>
            <person name="Goeker M."/>
        </authorList>
    </citation>
    <scope>NUCLEOTIDE SEQUENCE [LARGE SCALE GENOMIC DNA]</scope>
    <source>
        <strain evidence="2 3">DSM 25488</strain>
    </source>
</reference>
<dbReference type="Proteomes" id="UP000295724">
    <property type="component" value="Unassembled WGS sequence"/>
</dbReference>
<dbReference type="PANTHER" id="PTHR46580:SF4">
    <property type="entry name" value="ATP_GTP-BINDING PROTEIN"/>
    <property type="match status" value="1"/>
</dbReference>
<gene>
    <name evidence="2" type="ORF">C8D91_2481</name>
</gene>
<dbReference type="InterPro" id="IPR013517">
    <property type="entry name" value="FG-GAP"/>
</dbReference>
<dbReference type="SUPFAM" id="SSF69318">
    <property type="entry name" value="Integrin alpha N-terminal domain"/>
    <property type="match status" value="2"/>
</dbReference>
<evidence type="ECO:0000313" key="2">
    <source>
        <dbReference type="EMBL" id="TDR17423.1"/>
    </source>
</evidence>
<accession>A0A4R6XJN3</accession>
<dbReference type="OrthoDB" id="6381801at2"/>
<dbReference type="PANTHER" id="PTHR46580">
    <property type="entry name" value="SENSOR KINASE-RELATED"/>
    <property type="match status" value="1"/>
</dbReference>
<dbReference type="AlphaFoldDB" id="A0A4R6XJN3"/>
<keyword evidence="3" id="KW-1185">Reference proteome</keyword>
<keyword evidence="1" id="KW-0732">Signal</keyword>
<dbReference type="EMBL" id="SNZB01000006">
    <property type="protein sequence ID" value="TDR17423.1"/>
    <property type="molecule type" value="Genomic_DNA"/>
</dbReference>
<proteinExistence type="predicted"/>